<dbReference type="InterPro" id="IPR002376">
    <property type="entry name" value="Formyl_transf_N"/>
</dbReference>
<evidence type="ECO:0000259" key="9">
    <source>
        <dbReference type="Pfam" id="PF00551"/>
    </source>
</evidence>
<dbReference type="InterPro" id="IPR005793">
    <property type="entry name" value="Formyl_trans_C"/>
</dbReference>
<evidence type="ECO:0000256" key="5">
    <source>
        <dbReference type="ARBA" id="ARBA00022679"/>
    </source>
</evidence>
<dbReference type="NCBIfam" id="TIGR00460">
    <property type="entry name" value="fmt"/>
    <property type="match status" value="1"/>
</dbReference>
<dbReference type="Pfam" id="PF02911">
    <property type="entry name" value="Formyl_trans_C"/>
    <property type="match status" value="1"/>
</dbReference>
<evidence type="ECO:0000256" key="1">
    <source>
        <dbReference type="ARBA" id="ARBA00002606"/>
    </source>
</evidence>
<protein>
    <recommendedName>
        <fullName evidence="4 8">Methionyl-tRNA formyltransferase</fullName>
        <ecNumber evidence="3 8">2.1.2.9</ecNumber>
    </recommendedName>
</protein>
<evidence type="ECO:0000313" key="12">
    <source>
        <dbReference type="Proteomes" id="UP000230779"/>
    </source>
</evidence>
<gene>
    <name evidence="8" type="primary">fmt</name>
    <name evidence="11" type="ORF">COY66_01225</name>
</gene>
<dbReference type="FunFam" id="3.40.50.12230:FF:000001">
    <property type="entry name" value="Methionyl-tRNA formyltransferase"/>
    <property type="match status" value="1"/>
</dbReference>
<sequence length="314" mass="34975">MTNKKYNAVFFGTPYFAVPVLESIIKLPYLDLKAVVTQPDKPAGRKQELAPPPVKTVALDNDVSVLQLEKIKGEEFEREFKKLNPDVAIIVAYGRIIPQNLLDIPQYGFLNIHASLLPKYRGASPIQYAILEGEKETGVTLMKIDQGLDTGPIISQKQIDIAPGDNFETLHNKLAKLGAVLLEESLPDYLGSKIPPASQNEFHATGTKIIEKEDGRIDWNKSAKRIERQIRAFAPWPGAYCWYNNKRLKIIEAALAESVINLEPGKVGSRDKSVLVGCGKGNLKLKIIQLEGKKPQPISEFIKGYPEFCKARLE</sequence>
<evidence type="ECO:0000313" key="11">
    <source>
        <dbReference type="EMBL" id="PIY97110.1"/>
    </source>
</evidence>
<evidence type="ECO:0000256" key="3">
    <source>
        <dbReference type="ARBA" id="ARBA00012261"/>
    </source>
</evidence>
<name>A0A2M7RK41_9BACT</name>
<organism evidence="11 12">
    <name type="scientific">Candidatus Kerfeldbacteria bacterium CG_4_10_14_0_8_um_filter_42_10</name>
    <dbReference type="NCBI Taxonomy" id="2014248"/>
    <lineage>
        <taxon>Bacteria</taxon>
        <taxon>Candidatus Kerfeldiibacteriota</taxon>
    </lineage>
</organism>
<dbReference type="SUPFAM" id="SSF53328">
    <property type="entry name" value="Formyltransferase"/>
    <property type="match status" value="1"/>
</dbReference>
<dbReference type="GO" id="GO:0004479">
    <property type="term" value="F:methionyl-tRNA formyltransferase activity"/>
    <property type="evidence" value="ECO:0007669"/>
    <property type="project" value="UniProtKB-UniRule"/>
</dbReference>
<feature type="domain" description="Formyl transferase C-terminal" evidence="10">
    <location>
        <begin position="210"/>
        <end position="305"/>
    </location>
</feature>
<dbReference type="Gene3D" id="3.10.25.10">
    <property type="entry name" value="Formyl transferase, C-terminal domain"/>
    <property type="match status" value="1"/>
</dbReference>
<dbReference type="InterPro" id="IPR044135">
    <property type="entry name" value="Met-tRNA-FMT_C"/>
</dbReference>
<dbReference type="Proteomes" id="UP000230779">
    <property type="component" value="Unassembled WGS sequence"/>
</dbReference>
<dbReference type="Pfam" id="PF00551">
    <property type="entry name" value="Formyl_trans_N"/>
    <property type="match status" value="1"/>
</dbReference>
<proteinExistence type="inferred from homology"/>
<dbReference type="InterPro" id="IPR011034">
    <property type="entry name" value="Formyl_transferase-like_C_sf"/>
</dbReference>
<feature type="binding site" evidence="8">
    <location>
        <begin position="115"/>
        <end position="118"/>
    </location>
    <ligand>
        <name>(6S)-5,6,7,8-tetrahydrofolate</name>
        <dbReference type="ChEBI" id="CHEBI:57453"/>
    </ligand>
</feature>
<dbReference type="AlphaFoldDB" id="A0A2M7RK41"/>
<evidence type="ECO:0000256" key="7">
    <source>
        <dbReference type="ARBA" id="ARBA00048558"/>
    </source>
</evidence>
<reference evidence="11 12" key="1">
    <citation type="submission" date="2017-09" db="EMBL/GenBank/DDBJ databases">
        <title>Depth-based differentiation of microbial function through sediment-hosted aquifers and enrichment of novel symbionts in the deep terrestrial subsurface.</title>
        <authorList>
            <person name="Probst A.J."/>
            <person name="Ladd B."/>
            <person name="Jarett J.K."/>
            <person name="Geller-Mcgrath D.E."/>
            <person name="Sieber C.M."/>
            <person name="Emerson J.B."/>
            <person name="Anantharaman K."/>
            <person name="Thomas B.C."/>
            <person name="Malmstrom R."/>
            <person name="Stieglmeier M."/>
            <person name="Klingl A."/>
            <person name="Woyke T."/>
            <person name="Ryan C.M."/>
            <person name="Banfield J.F."/>
        </authorList>
    </citation>
    <scope>NUCLEOTIDE SEQUENCE [LARGE SCALE GENOMIC DNA]</scope>
    <source>
        <strain evidence="11">CG_4_10_14_0_8_um_filter_42_10</strain>
    </source>
</reference>
<dbReference type="CDD" id="cd08704">
    <property type="entry name" value="Met_tRNA_FMT_C"/>
    <property type="match status" value="1"/>
</dbReference>
<dbReference type="EC" id="2.1.2.9" evidence="3 8"/>
<dbReference type="Gene3D" id="3.40.50.170">
    <property type="entry name" value="Formyl transferase, N-terminal domain"/>
    <property type="match status" value="1"/>
</dbReference>
<comment type="function">
    <text evidence="1 8">Attaches a formyl group to the free amino group of methionyl-tRNA(fMet). The formyl group appears to play a dual role in the initiator identity of N-formylmethionyl-tRNA by promoting its recognition by IF2 and preventing the misappropriation of this tRNA by the elongation apparatus.</text>
</comment>
<dbReference type="InterPro" id="IPR037022">
    <property type="entry name" value="Formyl_trans_C_sf"/>
</dbReference>
<evidence type="ECO:0000256" key="8">
    <source>
        <dbReference type="HAMAP-Rule" id="MF_00182"/>
    </source>
</evidence>
<dbReference type="PANTHER" id="PTHR11138:SF5">
    <property type="entry name" value="METHIONYL-TRNA FORMYLTRANSFERASE, MITOCHONDRIAL"/>
    <property type="match status" value="1"/>
</dbReference>
<comment type="similarity">
    <text evidence="2 8">Belongs to the Fmt family.</text>
</comment>
<dbReference type="CDD" id="cd08646">
    <property type="entry name" value="FMT_core_Met-tRNA-FMT_N"/>
    <property type="match status" value="1"/>
</dbReference>
<keyword evidence="5 8" id="KW-0808">Transferase</keyword>
<evidence type="ECO:0000256" key="6">
    <source>
        <dbReference type="ARBA" id="ARBA00022917"/>
    </source>
</evidence>
<dbReference type="InterPro" id="IPR041711">
    <property type="entry name" value="Met-tRNA-FMT_N"/>
</dbReference>
<dbReference type="HAMAP" id="MF_00182">
    <property type="entry name" value="Formyl_trans"/>
    <property type="match status" value="1"/>
</dbReference>
<feature type="domain" description="Formyl transferase N-terminal" evidence="9">
    <location>
        <begin position="11"/>
        <end position="182"/>
    </location>
</feature>
<dbReference type="GO" id="GO:0005829">
    <property type="term" value="C:cytosol"/>
    <property type="evidence" value="ECO:0007669"/>
    <property type="project" value="TreeGrafter"/>
</dbReference>
<comment type="caution">
    <text evidence="11">The sequence shown here is derived from an EMBL/GenBank/DDBJ whole genome shotgun (WGS) entry which is preliminary data.</text>
</comment>
<dbReference type="InterPro" id="IPR005794">
    <property type="entry name" value="Fmt"/>
</dbReference>
<keyword evidence="6 8" id="KW-0648">Protein biosynthesis</keyword>
<dbReference type="PANTHER" id="PTHR11138">
    <property type="entry name" value="METHIONYL-TRNA FORMYLTRANSFERASE"/>
    <property type="match status" value="1"/>
</dbReference>
<evidence type="ECO:0000259" key="10">
    <source>
        <dbReference type="Pfam" id="PF02911"/>
    </source>
</evidence>
<accession>A0A2M7RK41</accession>
<dbReference type="EMBL" id="PFMD01000014">
    <property type="protein sequence ID" value="PIY97110.1"/>
    <property type="molecule type" value="Genomic_DNA"/>
</dbReference>
<dbReference type="SUPFAM" id="SSF50486">
    <property type="entry name" value="FMT C-terminal domain-like"/>
    <property type="match status" value="1"/>
</dbReference>
<comment type="catalytic activity">
    <reaction evidence="7 8">
        <text>L-methionyl-tRNA(fMet) + (6R)-10-formyltetrahydrofolate = N-formyl-L-methionyl-tRNA(fMet) + (6S)-5,6,7,8-tetrahydrofolate + H(+)</text>
        <dbReference type="Rhea" id="RHEA:24380"/>
        <dbReference type="Rhea" id="RHEA-COMP:9952"/>
        <dbReference type="Rhea" id="RHEA-COMP:9953"/>
        <dbReference type="ChEBI" id="CHEBI:15378"/>
        <dbReference type="ChEBI" id="CHEBI:57453"/>
        <dbReference type="ChEBI" id="CHEBI:78530"/>
        <dbReference type="ChEBI" id="CHEBI:78844"/>
        <dbReference type="ChEBI" id="CHEBI:195366"/>
        <dbReference type="EC" id="2.1.2.9"/>
    </reaction>
</comment>
<dbReference type="InterPro" id="IPR036477">
    <property type="entry name" value="Formyl_transf_N_sf"/>
</dbReference>
<evidence type="ECO:0000256" key="4">
    <source>
        <dbReference type="ARBA" id="ARBA00016014"/>
    </source>
</evidence>
<evidence type="ECO:0000256" key="2">
    <source>
        <dbReference type="ARBA" id="ARBA00010699"/>
    </source>
</evidence>